<dbReference type="OrthoDB" id="95423at2"/>
<reference evidence="3 4" key="1">
    <citation type="submission" date="2014-04" db="EMBL/GenBank/DDBJ databases">
        <authorList>
            <person name="Bishop-Lilly K.A."/>
            <person name="Broomall S.M."/>
            <person name="Chain P.S."/>
            <person name="Chertkov O."/>
            <person name="Coyne S.R."/>
            <person name="Daligault H.E."/>
            <person name="Davenport K.W."/>
            <person name="Erkkila T."/>
            <person name="Frey K.G."/>
            <person name="Gibbons H.S."/>
            <person name="Gu W."/>
            <person name="Jaissle J."/>
            <person name="Johnson S.L."/>
            <person name="Koroleva G.I."/>
            <person name="Ladner J.T."/>
            <person name="Lo C.-C."/>
            <person name="Minogue T.D."/>
            <person name="Munk C."/>
            <person name="Palacios G.F."/>
            <person name="Redden C.L."/>
            <person name="Rosenzweig C.N."/>
            <person name="Scholz M.B."/>
            <person name="Teshima H."/>
            <person name="Xu Y."/>
        </authorList>
    </citation>
    <scope>NUCLEOTIDE SEQUENCE [LARGE SCALE GENOMIC DNA]</scope>
    <source>
        <strain evidence="3 4">8244</strain>
    </source>
</reference>
<dbReference type="SUPFAM" id="SSF69255">
    <property type="entry name" value="gp5 N-terminal domain-like"/>
    <property type="match status" value="1"/>
</dbReference>
<dbReference type="Gene3D" id="2.40.50.230">
    <property type="entry name" value="Gp5 N-terminal domain"/>
    <property type="match status" value="1"/>
</dbReference>
<dbReference type="Pfam" id="PF04717">
    <property type="entry name" value="Phage_base_V"/>
    <property type="match status" value="1"/>
</dbReference>
<dbReference type="EMBL" id="JMQA01000001">
    <property type="protein sequence ID" value="KFN12260.1"/>
    <property type="molecule type" value="Genomic_DNA"/>
</dbReference>
<dbReference type="SUPFAM" id="SSF69279">
    <property type="entry name" value="Phage tail proteins"/>
    <property type="match status" value="1"/>
</dbReference>
<sequence length="499" mass="54502">MEQTLNSYIVIEPFELERLQELKIDKRMNEHVKLTFKGIVPESRKDSYVQMADAQTEIVVKEVDEQGKRVTLFHGMILDVEIQMAQGVHFISVDAVSNTYKLDLQPVDRSFQQIGLAYRSLMNQVIGAYPQADLIDYASNGSSLESMILQYQESDWQLLKRLASHFHTGIVPAAMDERILCYVGLPELGSKGKLTVHNYRVQKRMDLYQQAQRARIPGVSQHDFVFYEVESPQVLDVGHEVEFNGKKLLVSQVGMVLEQGVLKRRYTLAREGGLVIPKQYNTMIVGASVQGQVLAVSKDTVKVHLNMDSAQDEGTACWLPYSTIYASADNAGWYFMPEQGDNVRIYFPTHEEKDAFATSSVAKSGSSGGGASGGGAAGSGVGAARAGTSGSGGSAGAGGSDPMQDPEIKTLKTKNGKMIVLAPDYIMISGDGVSILLEDENGITLTSSKDIKVTATENVILQSKNITLAASEKVEMSCKDSSLVIENDVVLKGNQVRNN</sequence>
<feature type="region of interest" description="Disordered" evidence="1">
    <location>
        <begin position="358"/>
        <end position="408"/>
    </location>
</feature>
<evidence type="ECO:0000256" key="1">
    <source>
        <dbReference type="SAM" id="MobiDB-lite"/>
    </source>
</evidence>
<dbReference type="STRING" id="44252.DJ90_2049"/>
<dbReference type="Proteomes" id="UP000029278">
    <property type="component" value="Unassembled WGS sequence"/>
</dbReference>
<dbReference type="GeneID" id="77008290"/>
<feature type="domain" description="Gp5/Type VI secretion system Vgr protein OB-fold" evidence="2">
    <location>
        <begin position="297"/>
        <end position="357"/>
    </location>
</feature>
<organism evidence="3 4">
    <name type="scientific">Paenibacillus macerans</name>
    <name type="common">Bacillus macerans</name>
    <dbReference type="NCBI Taxonomy" id="44252"/>
    <lineage>
        <taxon>Bacteria</taxon>
        <taxon>Bacillati</taxon>
        <taxon>Bacillota</taxon>
        <taxon>Bacilli</taxon>
        <taxon>Bacillales</taxon>
        <taxon>Paenibacillaceae</taxon>
        <taxon>Paenibacillus</taxon>
    </lineage>
</organism>
<evidence type="ECO:0000313" key="3">
    <source>
        <dbReference type="EMBL" id="KFN12260.1"/>
    </source>
</evidence>
<dbReference type="InterPro" id="IPR006531">
    <property type="entry name" value="Gp5/Vgr_OB"/>
</dbReference>
<name>A0A090ZPQ8_PAEMA</name>
<gene>
    <name evidence="3" type="ORF">DJ90_2049</name>
</gene>
<protein>
    <recommendedName>
        <fullName evidence="2">Gp5/Type VI secretion system Vgr protein OB-fold domain-containing protein</fullName>
    </recommendedName>
</protein>
<evidence type="ECO:0000259" key="2">
    <source>
        <dbReference type="Pfam" id="PF04717"/>
    </source>
</evidence>
<feature type="compositionally biased region" description="Gly residues" evidence="1">
    <location>
        <begin position="366"/>
        <end position="381"/>
    </location>
</feature>
<comment type="caution">
    <text evidence="3">The sequence shown here is derived from an EMBL/GenBank/DDBJ whole genome shotgun (WGS) entry which is preliminary data.</text>
</comment>
<dbReference type="RefSeq" id="WP_036624191.1">
    <property type="nucleotide sequence ID" value="NZ_JAKOBR010000033.1"/>
</dbReference>
<dbReference type="AlphaFoldDB" id="A0A090ZPQ8"/>
<dbReference type="PATRIC" id="fig|44252.3.peg.248"/>
<accession>A0A090ZPQ8</accession>
<dbReference type="HOGENOM" id="CLU_030496_2_0_9"/>
<evidence type="ECO:0000313" key="4">
    <source>
        <dbReference type="Proteomes" id="UP000029278"/>
    </source>
</evidence>
<dbReference type="InterPro" id="IPR037026">
    <property type="entry name" value="Vgr_OB-fold_dom_sf"/>
</dbReference>
<feature type="compositionally biased region" description="Gly residues" evidence="1">
    <location>
        <begin position="389"/>
        <end position="399"/>
    </location>
</feature>
<proteinExistence type="predicted"/>
<keyword evidence="4" id="KW-1185">Reference proteome</keyword>